<dbReference type="EMBL" id="CP060394">
    <property type="protein sequence ID" value="QNI34082.1"/>
    <property type="molecule type" value="Genomic_DNA"/>
</dbReference>
<feature type="region of interest" description="Disordered" evidence="5">
    <location>
        <begin position="22"/>
        <end position="58"/>
    </location>
</feature>
<dbReference type="EC" id="5.2.1.8" evidence="4"/>
<evidence type="ECO:0000259" key="6">
    <source>
        <dbReference type="PROSITE" id="PS50072"/>
    </source>
</evidence>
<evidence type="ECO:0000256" key="4">
    <source>
        <dbReference type="RuleBase" id="RU363019"/>
    </source>
</evidence>
<dbReference type="CDD" id="cd00317">
    <property type="entry name" value="cyclophilin"/>
    <property type="match status" value="1"/>
</dbReference>
<organism evidence="7 8">
    <name type="scientific">Alloacidobacterium dinghuense</name>
    <dbReference type="NCBI Taxonomy" id="2763107"/>
    <lineage>
        <taxon>Bacteria</taxon>
        <taxon>Pseudomonadati</taxon>
        <taxon>Acidobacteriota</taxon>
        <taxon>Terriglobia</taxon>
        <taxon>Terriglobales</taxon>
        <taxon>Acidobacteriaceae</taxon>
        <taxon>Alloacidobacterium</taxon>
    </lineage>
</organism>
<sequence length="241" mass="25967">MNAFARLASLAFLSSSLLFAQQSTPQQTTPPATPPASSQELPDSPGTQAHVSPQPTGPTAVLDTSMGRITCKLFSKEAPETVANFTGLAQGTKDWTDRTTHKKMHNKPLYDGTQFHRVIPEFMIQGGDPTATGMGDPGYMFQDEFDPNLNFDVPGRLAMANSGPNTNGSQFFITEVPTEHLNQKHTIFGQCDDSSILVVKTIARVERDGNDKPVDPVILKKVTIVPEGQPLPSTPSASSSQ</sequence>
<name>A0A7G8BNG2_9BACT</name>
<dbReference type="AlphaFoldDB" id="A0A7G8BNG2"/>
<dbReference type="PROSITE" id="PS50072">
    <property type="entry name" value="CSA_PPIASE_2"/>
    <property type="match status" value="1"/>
</dbReference>
<reference evidence="7 8" key="1">
    <citation type="submission" date="2020-08" db="EMBL/GenBank/DDBJ databases">
        <title>Edaphobacter telluris sp. nov. and Acidobacterium dinghuensis sp. nov., two acidobacteria isolated from forest soil.</title>
        <authorList>
            <person name="Fu J."/>
            <person name="Qiu L."/>
        </authorList>
    </citation>
    <scope>NUCLEOTIDE SEQUENCE [LARGE SCALE GENOMIC DNA]</scope>
    <source>
        <strain evidence="7">4Y35</strain>
    </source>
</reference>
<dbReference type="PANTHER" id="PTHR45625:SF4">
    <property type="entry name" value="PEPTIDYLPROLYL ISOMERASE DOMAIN AND WD REPEAT-CONTAINING PROTEIN 1"/>
    <property type="match status" value="1"/>
</dbReference>
<feature type="compositionally biased region" description="Low complexity" evidence="5">
    <location>
        <begin position="22"/>
        <end position="39"/>
    </location>
</feature>
<dbReference type="InterPro" id="IPR020892">
    <property type="entry name" value="Cyclophilin-type_PPIase_CS"/>
</dbReference>
<dbReference type="Gene3D" id="2.40.100.10">
    <property type="entry name" value="Cyclophilin-like"/>
    <property type="match status" value="1"/>
</dbReference>
<accession>A0A7G8BNG2</accession>
<evidence type="ECO:0000256" key="3">
    <source>
        <dbReference type="ARBA" id="ARBA00023235"/>
    </source>
</evidence>
<comment type="function">
    <text evidence="4">PPIases accelerate the folding of proteins. It catalyzes the cis-trans isomerization of proline imidic peptide bonds in oligopeptides.</text>
</comment>
<feature type="domain" description="PPIase cyclophilin-type" evidence="6">
    <location>
        <begin position="63"/>
        <end position="224"/>
    </location>
</feature>
<dbReference type="InterPro" id="IPR029000">
    <property type="entry name" value="Cyclophilin-like_dom_sf"/>
</dbReference>
<dbReference type="PANTHER" id="PTHR45625">
    <property type="entry name" value="PEPTIDYL-PROLYL CIS-TRANS ISOMERASE-RELATED"/>
    <property type="match status" value="1"/>
</dbReference>
<dbReference type="InterPro" id="IPR002130">
    <property type="entry name" value="Cyclophilin-type_PPIase_dom"/>
</dbReference>
<keyword evidence="4" id="KW-0732">Signal</keyword>
<keyword evidence="3 4" id="KW-0413">Isomerase</keyword>
<dbReference type="Proteomes" id="UP000515312">
    <property type="component" value="Chromosome"/>
</dbReference>
<dbReference type="KEGG" id="adin:H7849_09345"/>
<keyword evidence="8" id="KW-1185">Reference proteome</keyword>
<gene>
    <name evidence="7" type="ORF">H7849_09345</name>
</gene>
<evidence type="ECO:0000313" key="7">
    <source>
        <dbReference type="EMBL" id="QNI34082.1"/>
    </source>
</evidence>
<dbReference type="Pfam" id="PF00160">
    <property type="entry name" value="Pro_isomerase"/>
    <property type="match status" value="1"/>
</dbReference>
<feature type="signal peptide" evidence="4">
    <location>
        <begin position="1"/>
        <end position="20"/>
    </location>
</feature>
<dbReference type="RefSeq" id="WP_186745948.1">
    <property type="nucleotide sequence ID" value="NZ_CP060394.1"/>
</dbReference>
<dbReference type="GO" id="GO:0003755">
    <property type="term" value="F:peptidyl-prolyl cis-trans isomerase activity"/>
    <property type="evidence" value="ECO:0007669"/>
    <property type="project" value="UniProtKB-UniRule"/>
</dbReference>
<dbReference type="InterPro" id="IPR044666">
    <property type="entry name" value="Cyclophilin_A-like"/>
</dbReference>
<dbReference type="SUPFAM" id="SSF50891">
    <property type="entry name" value="Cyclophilin-like"/>
    <property type="match status" value="1"/>
</dbReference>
<keyword evidence="2 4" id="KW-0697">Rotamase</keyword>
<feature type="compositionally biased region" description="Polar residues" evidence="5">
    <location>
        <begin position="45"/>
        <end position="54"/>
    </location>
</feature>
<proteinExistence type="inferred from homology"/>
<evidence type="ECO:0000256" key="2">
    <source>
        <dbReference type="ARBA" id="ARBA00023110"/>
    </source>
</evidence>
<dbReference type="GO" id="GO:0006457">
    <property type="term" value="P:protein folding"/>
    <property type="evidence" value="ECO:0007669"/>
    <property type="project" value="InterPro"/>
</dbReference>
<dbReference type="PROSITE" id="PS00170">
    <property type="entry name" value="CSA_PPIASE_1"/>
    <property type="match status" value="1"/>
</dbReference>
<evidence type="ECO:0000313" key="8">
    <source>
        <dbReference type="Proteomes" id="UP000515312"/>
    </source>
</evidence>
<comment type="catalytic activity">
    <reaction evidence="4">
        <text>[protein]-peptidylproline (omega=180) = [protein]-peptidylproline (omega=0)</text>
        <dbReference type="Rhea" id="RHEA:16237"/>
        <dbReference type="Rhea" id="RHEA-COMP:10747"/>
        <dbReference type="Rhea" id="RHEA-COMP:10748"/>
        <dbReference type="ChEBI" id="CHEBI:83833"/>
        <dbReference type="ChEBI" id="CHEBI:83834"/>
        <dbReference type="EC" id="5.2.1.8"/>
    </reaction>
</comment>
<protein>
    <recommendedName>
        <fullName evidence="4">Peptidyl-prolyl cis-trans isomerase</fullName>
        <shortName evidence="4">PPIase</shortName>
        <ecNumber evidence="4">5.2.1.8</ecNumber>
    </recommendedName>
</protein>
<dbReference type="PRINTS" id="PR00153">
    <property type="entry name" value="CSAPPISMRASE"/>
</dbReference>
<evidence type="ECO:0000256" key="1">
    <source>
        <dbReference type="ARBA" id="ARBA00007365"/>
    </source>
</evidence>
<comment type="similarity">
    <text evidence="1 4">Belongs to the cyclophilin-type PPIase family.</text>
</comment>
<feature type="chain" id="PRO_5029033834" description="Peptidyl-prolyl cis-trans isomerase" evidence="4">
    <location>
        <begin position="21"/>
        <end position="241"/>
    </location>
</feature>
<evidence type="ECO:0000256" key="5">
    <source>
        <dbReference type="SAM" id="MobiDB-lite"/>
    </source>
</evidence>